<dbReference type="PANTHER" id="PTHR30055:SF234">
    <property type="entry name" value="HTH-TYPE TRANSCRIPTIONAL REGULATOR BETI"/>
    <property type="match status" value="1"/>
</dbReference>
<dbReference type="Gene3D" id="1.10.357.10">
    <property type="entry name" value="Tetracycline Repressor, domain 2"/>
    <property type="match status" value="1"/>
</dbReference>
<dbReference type="InterPro" id="IPR009057">
    <property type="entry name" value="Homeodomain-like_sf"/>
</dbReference>
<comment type="caution">
    <text evidence="6">The sequence shown here is derived from an EMBL/GenBank/DDBJ whole genome shotgun (WGS) entry which is preliminary data.</text>
</comment>
<protein>
    <submittedName>
        <fullName evidence="6">Helix-turn-helix domain-containing protein</fullName>
    </submittedName>
</protein>
<reference evidence="6 7" key="1">
    <citation type="submission" date="2023-09" db="EMBL/GenBank/DDBJ databases">
        <title>Microbacterium fusihabitans sp. nov., Microbacterium phycihabitans sp. nov., and Microbacterium cervinum sp. nov., isolated from dried seaweeds of beach.</title>
        <authorList>
            <person name="Lee S.D."/>
        </authorList>
    </citation>
    <scope>NUCLEOTIDE SEQUENCE [LARGE SCALE GENOMIC DNA]</scope>
    <source>
        <strain evidence="6 7">KSW2-21</strain>
    </source>
</reference>
<dbReference type="SUPFAM" id="SSF48498">
    <property type="entry name" value="Tetracyclin repressor-like, C-terminal domain"/>
    <property type="match status" value="1"/>
</dbReference>
<organism evidence="6 7">
    <name type="scientific">Microbacterium algihabitans</name>
    <dbReference type="NCBI Taxonomy" id="3075992"/>
    <lineage>
        <taxon>Bacteria</taxon>
        <taxon>Bacillati</taxon>
        <taxon>Actinomycetota</taxon>
        <taxon>Actinomycetes</taxon>
        <taxon>Micrococcales</taxon>
        <taxon>Microbacteriaceae</taxon>
        <taxon>Microbacterium</taxon>
    </lineage>
</organism>
<dbReference type="Pfam" id="PF00440">
    <property type="entry name" value="TetR_N"/>
    <property type="match status" value="1"/>
</dbReference>
<dbReference type="EMBL" id="JAWDIU010000001">
    <property type="protein sequence ID" value="MDU0326390.1"/>
    <property type="molecule type" value="Genomic_DNA"/>
</dbReference>
<evidence type="ECO:0000256" key="2">
    <source>
        <dbReference type="ARBA" id="ARBA00023125"/>
    </source>
</evidence>
<name>A0ABU3RUZ5_9MICO</name>
<sequence length="197" mass="21678">MGRIDIGDQRRPQIIAAAKRVISMYGIDGATQERIAEAAGMTRPHIRHYLGNRDELLDAVWTATVGDYVRSVEEATAVTGAREDVARSFDRLLALSFVYEEDDAVILAYLHKAREDERVRARTHATYAYVEQCIARLLRSASPDAPDAQIAARAHALMAMSMGAIMLDLLDPARPRADRLIPTAAALLPAPQVTNAR</sequence>
<dbReference type="PROSITE" id="PS50977">
    <property type="entry name" value="HTH_TETR_2"/>
    <property type="match status" value="1"/>
</dbReference>
<evidence type="ECO:0000256" key="3">
    <source>
        <dbReference type="ARBA" id="ARBA00023163"/>
    </source>
</evidence>
<dbReference type="SUPFAM" id="SSF46689">
    <property type="entry name" value="Homeodomain-like"/>
    <property type="match status" value="1"/>
</dbReference>
<dbReference type="PANTHER" id="PTHR30055">
    <property type="entry name" value="HTH-TYPE TRANSCRIPTIONAL REGULATOR RUTR"/>
    <property type="match status" value="1"/>
</dbReference>
<gene>
    <name evidence="6" type="ORF">RWH43_06415</name>
</gene>
<keyword evidence="1" id="KW-0805">Transcription regulation</keyword>
<dbReference type="Proteomes" id="UP001256673">
    <property type="component" value="Unassembled WGS sequence"/>
</dbReference>
<evidence type="ECO:0000256" key="4">
    <source>
        <dbReference type="PROSITE-ProRule" id="PRU00335"/>
    </source>
</evidence>
<dbReference type="InterPro" id="IPR001647">
    <property type="entry name" value="HTH_TetR"/>
</dbReference>
<feature type="domain" description="HTH tetR-type" evidence="5">
    <location>
        <begin position="8"/>
        <end position="68"/>
    </location>
</feature>
<dbReference type="InterPro" id="IPR050109">
    <property type="entry name" value="HTH-type_TetR-like_transc_reg"/>
</dbReference>
<accession>A0ABU3RUZ5</accession>
<evidence type="ECO:0000313" key="7">
    <source>
        <dbReference type="Proteomes" id="UP001256673"/>
    </source>
</evidence>
<proteinExistence type="predicted"/>
<keyword evidence="3" id="KW-0804">Transcription</keyword>
<keyword evidence="7" id="KW-1185">Reference proteome</keyword>
<dbReference type="InterPro" id="IPR036271">
    <property type="entry name" value="Tet_transcr_reg_TetR-rel_C_sf"/>
</dbReference>
<evidence type="ECO:0000256" key="1">
    <source>
        <dbReference type="ARBA" id="ARBA00023015"/>
    </source>
</evidence>
<evidence type="ECO:0000259" key="5">
    <source>
        <dbReference type="PROSITE" id="PS50977"/>
    </source>
</evidence>
<feature type="DNA-binding region" description="H-T-H motif" evidence="4">
    <location>
        <begin position="31"/>
        <end position="50"/>
    </location>
</feature>
<evidence type="ECO:0000313" key="6">
    <source>
        <dbReference type="EMBL" id="MDU0326390.1"/>
    </source>
</evidence>
<dbReference type="RefSeq" id="WP_316000997.1">
    <property type="nucleotide sequence ID" value="NZ_JAWDIU010000001.1"/>
</dbReference>
<keyword evidence="2 4" id="KW-0238">DNA-binding</keyword>